<protein>
    <submittedName>
        <fullName evidence="2">DUF4919 domain-containing protein</fullName>
    </submittedName>
</protein>
<evidence type="ECO:0000313" key="2">
    <source>
        <dbReference type="EMBL" id="MDX6184727.1"/>
    </source>
</evidence>
<dbReference type="EMBL" id="JAWXVG010000001">
    <property type="protein sequence ID" value="MDX6181126.1"/>
    <property type="molecule type" value="Genomic_DNA"/>
</dbReference>
<dbReference type="RefSeq" id="WP_229975767.1">
    <property type="nucleotide sequence ID" value="NZ_CP087133.1"/>
</dbReference>
<evidence type="ECO:0000313" key="4">
    <source>
        <dbReference type="Proteomes" id="UP001278738"/>
    </source>
</evidence>
<dbReference type="Pfam" id="PF16266">
    <property type="entry name" value="DUF4919"/>
    <property type="match status" value="1"/>
</dbReference>
<sequence length="246" mass="28544">MTKIFKTFGLILIITSGQIMFGQTTFNYKDDFKKVLLKTNDLNDSLSYEKLLKRFYVNDTTMTNFEVLALLIGFTDKKEYKPYQDINTEREIYNLNGEKKYQEALDKGIKFIETHPLSVKVLFEIAYSYQKLEKEESAKFYSYKGQRIFEAMYFSGDGTTIETPAFALGPADGQDFIYKVVDADIGTMGSGRDKNGNFIDILEAKFEDGKRMNLYFIIQHATDKMFAEKSIEEELKEQNKKKKTNK</sequence>
<organism evidence="2 3">
    <name type="scientific">Flavobacterium flavipigmentatum</name>
    <dbReference type="NCBI Taxonomy" id="2893884"/>
    <lineage>
        <taxon>Bacteria</taxon>
        <taxon>Pseudomonadati</taxon>
        <taxon>Bacteroidota</taxon>
        <taxon>Flavobacteriia</taxon>
        <taxon>Flavobacteriales</taxon>
        <taxon>Flavobacteriaceae</taxon>
        <taxon>Flavobacterium</taxon>
    </lineage>
</organism>
<comment type="caution">
    <text evidence="2">The sequence shown here is derived from an EMBL/GenBank/DDBJ whole genome shotgun (WGS) entry which is preliminary data.</text>
</comment>
<evidence type="ECO:0000313" key="1">
    <source>
        <dbReference type="EMBL" id="MDX6181126.1"/>
    </source>
</evidence>
<name>A0AAJ2S724_9FLAO</name>
<gene>
    <name evidence="1" type="ORF">SGQ18_03100</name>
    <name evidence="2" type="ORF">SGQ44_03105</name>
</gene>
<dbReference type="EMBL" id="JAWXVH010000001">
    <property type="protein sequence ID" value="MDX6184727.1"/>
    <property type="molecule type" value="Genomic_DNA"/>
</dbReference>
<accession>A0AAJ2S724</accession>
<reference evidence="2 4" key="1">
    <citation type="submission" date="2023-11" db="EMBL/GenBank/DDBJ databases">
        <title>Unpublished Manusciprt.</title>
        <authorList>
            <person name="Saticioglu I.B."/>
            <person name="Ay H."/>
            <person name="Ajmi N."/>
            <person name="Altun S."/>
            <person name="Duman M."/>
        </authorList>
    </citation>
    <scope>NUCLEOTIDE SEQUENCE</scope>
    <source>
        <strain evidence="1 4">Fl-33</strain>
        <strain evidence="2">Fl-77</strain>
    </source>
</reference>
<dbReference type="InterPro" id="IPR032578">
    <property type="entry name" value="DUF4919"/>
</dbReference>
<keyword evidence="4" id="KW-1185">Reference proteome</keyword>
<dbReference type="Proteomes" id="UP001278738">
    <property type="component" value="Unassembled WGS sequence"/>
</dbReference>
<evidence type="ECO:0000313" key="3">
    <source>
        <dbReference type="Proteomes" id="UP001270053"/>
    </source>
</evidence>
<dbReference type="AlphaFoldDB" id="A0AAJ2S724"/>
<dbReference type="Proteomes" id="UP001270053">
    <property type="component" value="Unassembled WGS sequence"/>
</dbReference>
<proteinExistence type="predicted"/>